<organism evidence="1 2">
    <name type="scientific">Sphingobacterium paucimobilis HER1398</name>
    <dbReference type="NCBI Taxonomy" id="1346330"/>
    <lineage>
        <taxon>Bacteria</taxon>
        <taxon>Pseudomonadati</taxon>
        <taxon>Bacteroidota</taxon>
        <taxon>Sphingobacteriia</taxon>
        <taxon>Sphingobacteriales</taxon>
        <taxon>Sphingobacteriaceae</taxon>
        <taxon>Sphingobacterium</taxon>
    </lineage>
</organism>
<sequence length="556" mass="65569">MIPISPVITYSQFYFTEFTSSKELNTLYKYKIEDTILFLIGVRNGFSSKKNSQYQFDLVKAFFDFLPIQKKKRLLQLLDGSNSVLVTHTVVNRIIVDLFNQINYSQDNVSLNSESFASDVLDTLLAYNESQYQSVDILERPDTPELAWDIFLMQDNNSLDEVHLSRTSAPKHLIFNKFIKKSTSIDDLTLYLNENFYVNSTHELNLHLLQVFIQNTANLESKNTLLKIPPSEKIHQVLIKMEYVFGKGITKNNSFNVGELITKPFFLHSDGNLYLTSSRDFALIMDKIWTFFLYKSKAIQKINTQIKNVNDFLSFIGKEYYEKFLLLKIFNDFSKKYVRVLSSDDQYLPDLSMIVDNKTVYLIEIKSSSLNYRTFLNRNTQEFKQFIDENFALKKKGVRQLINNIRHLADKSNELYNIRSTNKLTIVPILIYTEHHLTKPMVNRYVEDHFKKELAEINLPFKEVLPVTMIYYEFFIENADYVKKKPNILKGLIRDYWRYIRKKEREYVKFKSTQNYVESSVSFDDYLIYNPNVYKSEAKHILDNMTRIFDLKGTSE</sequence>
<dbReference type="Proteomes" id="UP000016584">
    <property type="component" value="Unassembled WGS sequence"/>
</dbReference>
<name>U2H635_9SPHI</name>
<dbReference type="OrthoDB" id="742509at2"/>
<dbReference type="RefSeq" id="WP_021071887.1">
    <property type="nucleotide sequence ID" value="NZ_ATDL01000022.1"/>
</dbReference>
<proteinExistence type="predicted"/>
<evidence type="ECO:0000313" key="1">
    <source>
        <dbReference type="EMBL" id="ERJ57156.1"/>
    </source>
</evidence>
<reference evidence="1 2" key="1">
    <citation type="journal article" date="2013" name="Genome Announc.">
        <title>The Draft Genome Sequence of Sphingomonas paucimobilis Strain HER1398 (Proteobacteria), Host to the Giant PAU Phage, Indicates That It Is a Member of the Genus Sphingobacterium (Bacteroidetes).</title>
        <authorList>
            <person name="White R.A.III."/>
            <person name="Suttle C.A."/>
        </authorList>
    </citation>
    <scope>NUCLEOTIDE SEQUENCE [LARGE SCALE GENOMIC DNA]</scope>
    <source>
        <strain evidence="1 2">HER1398</strain>
    </source>
</reference>
<dbReference type="EMBL" id="ATDL01000022">
    <property type="protein sequence ID" value="ERJ57156.1"/>
    <property type="molecule type" value="Genomic_DNA"/>
</dbReference>
<evidence type="ECO:0000313" key="2">
    <source>
        <dbReference type="Proteomes" id="UP000016584"/>
    </source>
</evidence>
<dbReference type="STRING" id="1346330.M472_00105"/>
<comment type="caution">
    <text evidence="1">The sequence shown here is derived from an EMBL/GenBank/DDBJ whole genome shotgun (WGS) entry which is preliminary data.</text>
</comment>
<protein>
    <submittedName>
        <fullName evidence="1">Uncharacterized protein</fullName>
    </submittedName>
</protein>
<accession>U2H635</accession>
<dbReference type="PATRIC" id="fig|1346330.5.peg.3881"/>
<gene>
    <name evidence="1" type="ORF">M472_00105</name>
</gene>
<dbReference type="AlphaFoldDB" id="U2H635"/>
<keyword evidence="2" id="KW-1185">Reference proteome</keyword>